<dbReference type="Proteomes" id="UP000005939">
    <property type="component" value="Unassembled WGS sequence"/>
</dbReference>
<dbReference type="Gene3D" id="3.90.1720.70">
    <property type="match status" value="1"/>
</dbReference>
<protein>
    <recommendedName>
        <fullName evidence="3">Type VI secretion system (T6SS), amidase effector protein 4</fullName>
    </recommendedName>
</protein>
<proteinExistence type="predicted"/>
<evidence type="ECO:0000313" key="2">
    <source>
        <dbReference type="Proteomes" id="UP000005939"/>
    </source>
</evidence>
<dbReference type="AlphaFoldDB" id="G6F314"/>
<evidence type="ECO:0000313" key="1">
    <source>
        <dbReference type="EMBL" id="EHD13027.1"/>
    </source>
</evidence>
<evidence type="ECO:0008006" key="3">
    <source>
        <dbReference type="Google" id="ProtNLM"/>
    </source>
</evidence>
<dbReference type="InterPro" id="IPR025562">
    <property type="entry name" value="Tae4"/>
</dbReference>
<reference evidence="1 2" key="1">
    <citation type="submission" date="2011-10" db="EMBL/GenBank/DDBJ databases">
        <title>Genome Sequence of Commensalibacter intestini A911, isolated from Drosophila gut.</title>
        <authorList>
            <person name="Lee W.-J."/>
            <person name="Kim E.-K."/>
        </authorList>
    </citation>
    <scope>NUCLEOTIDE SEQUENCE [LARGE SCALE GENOMIC DNA]</scope>
    <source>
        <strain evidence="1 2">A911</strain>
    </source>
</reference>
<accession>G6F314</accession>
<gene>
    <name evidence="1" type="ORF">CIN_20100</name>
</gene>
<sequence>MQQKIHVGLICSFAIFFFNDPSLGAEKNPSASTMSTQFPRCIKFADLWKNAETGNPAPEYFYQCAIRLSVTLHRVGITMKSFSQTTVKPATGRQTLGRIILEGLPVATRADEMATWLTQYPFCGLGKPENITGRDWKNKVYGRTGIIAFSSYWGKNQNGGHIDLWNKSRFPYPSPSFSIDGTFGILANFSRFAFGGWGIYNGGTYYGIGVLPNLADSKKIIFFEVK</sequence>
<name>G6F314_9PROT</name>
<dbReference type="Pfam" id="PF14113">
    <property type="entry name" value="Tae4"/>
    <property type="match status" value="1"/>
</dbReference>
<dbReference type="RefSeq" id="WP_008855000.1">
    <property type="nucleotide sequence ID" value="NZ_AGFR01000012.1"/>
</dbReference>
<dbReference type="PATRIC" id="fig|1088868.3.peg.2015"/>
<dbReference type="eggNOG" id="ENOG502ZX64">
    <property type="taxonomic scope" value="Bacteria"/>
</dbReference>
<comment type="caution">
    <text evidence="1">The sequence shown here is derived from an EMBL/GenBank/DDBJ whole genome shotgun (WGS) entry which is preliminary data.</text>
</comment>
<organism evidence="1 2">
    <name type="scientific">Commensalibacter intestini A911</name>
    <dbReference type="NCBI Taxonomy" id="1088868"/>
    <lineage>
        <taxon>Bacteria</taxon>
        <taxon>Pseudomonadati</taxon>
        <taxon>Pseudomonadota</taxon>
        <taxon>Alphaproteobacteria</taxon>
        <taxon>Acetobacterales</taxon>
        <taxon>Acetobacteraceae</taxon>
    </lineage>
</organism>
<dbReference type="EMBL" id="AGFR01000012">
    <property type="protein sequence ID" value="EHD13027.1"/>
    <property type="molecule type" value="Genomic_DNA"/>
</dbReference>